<dbReference type="AlphaFoldDB" id="A0A0F9NF92"/>
<reference evidence="1" key="1">
    <citation type="journal article" date="2015" name="Nature">
        <title>Complex archaea that bridge the gap between prokaryotes and eukaryotes.</title>
        <authorList>
            <person name="Spang A."/>
            <person name="Saw J.H."/>
            <person name="Jorgensen S.L."/>
            <person name="Zaremba-Niedzwiedzka K."/>
            <person name="Martijn J."/>
            <person name="Lind A.E."/>
            <person name="van Eijk R."/>
            <person name="Schleper C."/>
            <person name="Guy L."/>
            <person name="Ettema T.J."/>
        </authorList>
    </citation>
    <scope>NUCLEOTIDE SEQUENCE</scope>
</reference>
<comment type="caution">
    <text evidence="1">The sequence shown here is derived from an EMBL/GenBank/DDBJ whole genome shotgun (WGS) entry which is preliminary data.</text>
</comment>
<dbReference type="EMBL" id="LAZR01003448">
    <property type="protein sequence ID" value="KKN18220.1"/>
    <property type="molecule type" value="Genomic_DNA"/>
</dbReference>
<accession>A0A0F9NF92</accession>
<protein>
    <submittedName>
        <fullName evidence="1">Uncharacterized protein</fullName>
    </submittedName>
</protein>
<organism evidence="1">
    <name type="scientific">marine sediment metagenome</name>
    <dbReference type="NCBI Taxonomy" id="412755"/>
    <lineage>
        <taxon>unclassified sequences</taxon>
        <taxon>metagenomes</taxon>
        <taxon>ecological metagenomes</taxon>
    </lineage>
</organism>
<proteinExistence type="predicted"/>
<gene>
    <name evidence="1" type="ORF">LCGC14_0957960</name>
</gene>
<evidence type="ECO:0000313" key="1">
    <source>
        <dbReference type="EMBL" id="KKN18220.1"/>
    </source>
</evidence>
<sequence>MWNYIKSRQEFKNNLRSLHNKIRQKYYSTMKFQFRIYNLEVVDCSSCFNTIFPDPETREILLQIILKVCESDVIAAIGSFNFRLDTIEFQSPSVAGTDDEDWKKNNSKYDLHSDENAKKNKIAGLIVEKEEYARNRIANLKYFRSNKTKKAYYIKPGLDGIRKGIGYIRQLYNNQKADLPEYLKNMKLQHFTFSAGVIWEMNVSFRQERETGNYDFIDYERDNIEGSSDESGFGFSFGNFGGDEDIYRSEYYLDHLNNITKVLDEVAPGKYMAGPDEMKDLLEYELLKKEGRKLVVGDEENYKEKFDQYLIDTSVRDYEEDYEEILRKEYFSLKEKADRGEKLTYTEQQDLEYNRKLVKAIDKKRGKFKLS</sequence>
<name>A0A0F9NF92_9ZZZZ</name>